<protein>
    <submittedName>
        <fullName evidence="3">Replication restart DNA helicase PriA</fullName>
    </submittedName>
</protein>
<evidence type="ECO:0000313" key="4">
    <source>
        <dbReference type="Proteomes" id="UP000095651"/>
    </source>
</evidence>
<organism evidence="3 4">
    <name type="scientific">Hungatella hathewayi</name>
    <dbReference type="NCBI Taxonomy" id="154046"/>
    <lineage>
        <taxon>Bacteria</taxon>
        <taxon>Bacillati</taxon>
        <taxon>Bacillota</taxon>
        <taxon>Clostridia</taxon>
        <taxon>Lachnospirales</taxon>
        <taxon>Lachnospiraceae</taxon>
        <taxon>Hungatella</taxon>
    </lineage>
</organism>
<dbReference type="Proteomes" id="UP000095651">
    <property type="component" value="Unassembled WGS sequence"/>
</dbReference>
<keyword evidence="2" id="KW-1133">Transmembrane helix</keyword>
<sequence length="361" mass="41603">MSATITYKCPNCGGDLQFDPDKQKYACEYCLSEFTQEELERLSPEASADQAGFPSASMAGEETQEDRKMEGTPVLYTCPSCGAEIVTDETTAATMCYYCHNPVILSGKLSGEYNPDYVIPFQLDREKATAIFSQWMKKKRYVPKAFYSEDQIQKMSGVYFPYLMYSCRVEGELEARADRLRIWVSGRYQYTETQTYDIFREGDMEVSHVTRNALKKANRELVEGVLPYDMEKLEHFTPGYLSGFVAERRDMEEQDFSADVYGEVRQFALDSLKESVGTYDRVSVRRSDAQLRDEKWEYALLPVWTLTYHDQAKNEMYYFTVNGQTGKVCGKLPVDKTKLLILFAEIFFPVLLFMLLMGYLI</sequence>
<dbReference type="EMBL" id="CYZE01000004">
    <property type="protein sequence ID" value="CUO19179.1"/>
    <property type="molecule type" value="Genomic_DNA"/>
</dbReference>
<name>A0A174D4F5_9FIRM</name>
<feature type="region of interest" description="Disordered" evidence="1">
    <location>
        <begin position="41"/>
        <end position="67"/>
    </location>
</feature>
<keyword evidence="3" id="KW-0067">ATP-binding</keyword>
<evidence type="ECO:0000256" key="1">
    <source>
        <dbReference type="SAM" id="MobiDB-lite"/>
    </source>
</evidence>
<dbReference type="PANTHER" id="PTHR37826:SF3">
    <property type="entry name" value="J DOMAIN-CONTAINING PROTEIN"/>
    <property type="match status" value="1"/>
</dbReference>
<dbReference type="PANTHER" id="PTHR37826">
    <property type="entry name" value="FLOTILLIN BAND_7_5 DOMAIN PROTEIN"/>
    <property type="match status" value="1"/>
</dbReference>
<keyword evidence="3" id="KW-0347">Helicase</keyword>
<feature type="transmembrane region" description="Helical" evidence="2">
    <location>
        <begin position="339"/>
        <end position="360"/>
    </location>
</feature>
<keyword evidence="3" id="KW-0378">Hydrolase</keyword>
<dbReference type="RefSeq" id="WP_055654805.1">
    <property type="nucleotide sequence ID" value="NZ_CABIXC010000004.1"/>
</dbReference>
<dbReference type="GO" id="GO:0004386">
    <property type="term" value="F:helicase activity"/>
    <property type="evidence" value="ECO:0007669"/>
    <property type="project" value="UniProtKB-KW"/>
</dbReference>
<keyword evidence="2" id="KW-0472">Membrane</keyword>
<evidence type="ECO:0000313" key="3">
    <source>
        <dbReference type="EMBL" id="CUO19179.1"/>
    </source>
</evidence>
<dbReference type="AlphaFoldDB" id="A0A174D4F5"/>
<keyword evidence="3" id="KW-0547">Nucleotide-binding</keyword>
<gene>
    <name evidence="3" type="ORF">ERS852407_02113</name>
</gene>
<reference evidence="3 4" key="1">
    <citation type="submission" date="2015-09" db="EMBL/GenBank/DDBJ databases">
        <authorList>
            <consortium name="Pathogen Informatics"/>
        </authorList>
    </citation>
    <scope>NUCLEOTIDE SEQUENCE [LARGE SCALE GENOMIC DNA]</scope>
    <source>
        <strain evidence="3 4">2789STDY5608850</strain>
    </source>
</reference>
<dbReference type="Gene3D" id="2.20.28.30">
    <property type="entry name" value="RNA polymerase ii, chain L"/>
    <property type="match status" value="2"/>
</dbReference>
<evidence type="ECO:0000256" key="2">
    <source>
        <dbReference type="SAM" id="Phobius"/>
    </source>
</evidence>
<accession>A0A174D4F5</accession>
<keyword evidence="2" id="KW-0812">Transmembrane</keyword>
<proteinExistence type="predicted"/>